<evidence type="ECO:0000313" key="11">
    <source>
        <dbReference type="Proteomes" id="UP000075714"/>
    </source>
</evidence>
<dbReference type="Pfam" id="PF00069">
    <property type="entry name" value="Pkinase"/>
    <property type="match status" value="1"/>
</dbReference>
<dbReference type="Gene3D" id="1.10.510.10">
    <property type="entry name" value="Transferase(Phosphotransferase) domain 1"/>
    <property type="match status" value="1"/>
</dbReference>
<keyword evidence="11" id="KW-1185">Reference proteome</keyword>
<name>A0A150H349_GONPE</name>
<sequence length="691" mass="74713">MESKRFSVMHAIGKGSYGVVCLSRDNMTGQPVAIKRIHNVFENVADAHRILREITLLRLLKHPDVVEIKHVMLPSDPNRFKDLYVVFELMETDLHQVIGANDDLTRDHHKVFLYQLLRGLNFLHTNNVLHRDLKPKNILANSNCKLKICDFGLARPCMDRGASSQSPVMWTDYVATRWYRAPELCGCFYGNYNGAVDMWSIGCIFAEILQGKPLFPGKDAAGQLQLVTDLLGKPSPAVINNVTNAKARKWLQDLPEKRPKNLATVFPKADPRALDLLSRMLALDPKDRPTPAAALEHPYFAELPSAVQQDRVPVPENFGFEHSERLTEQQVRHLIFKEVLNYHPTVKAAYEARQEQIRRRHMEALAAAANGLNIGLGDPLPDESLARINNPLDAYDLAMGSATADSVDLQFLFQAQVGSQGCGIGSQDSAGSVNSDGNSGLPGTHGLRQPPPGYAAAAAAAAAGQPPPPGYGSAQKPQNSNNGGGAGGSGGTGAACYGLAAAGYAPPPSAYAIQQSGYSAAAAAAAAAYGAAAAGYGAPPHAMLGMGYYPPPPQAMAQPGSRSPMDPPPPQYVDAWQYTQLPQVQQSPRQQLQQRGGAMPPPPAGGYYSPQQASQLPPPPSAQQQLLAQLQQQQQQAQILLHQQLHHQQMMQQQQHLQARLLQQQASGSTPRYDPVLANFQSNGPACYAPP</sequence>
<accession>A0A150H349</accession>
<dbReference type="Gene3D" id="3.30.200.20">
    <property type="entry name" value="Phosphorylase Kinase, domain 1"/>
    <property type="match status" value="1"/>
</dbReference>
<evidence type="ECO:0000256" key="8">
    <source>
        <dbReference type="SAM" id="MobiDB-lite"/>
    </source>
</evidence>
<dbReference type="FunFam" id="3.30.200.20:FF:000046">
    <property type="entry name" value="Mitogen-activated protein kinase"/>
    <property type="match status" value="1"/>
</dbReference>
<evidence type="ECO:0000256" key="5">
    <source>
        <dbReference type="ARBA" id="ARBA00022777"/>
    </source>
</evidence>
<dbReference type="PROSITE" id="PS50011">
    <property type="entry name" value="PROTEIN_KINASE_DOM"/>
    <property type="match status" value="1"/>
</dbReference>
<dbReference type="InterPro" id="IPR017441">
    <property type="entry name" value="Protein_kinase_ATP_BS"/>
</dbReference>
<gene>
    <name evidence="10" type="ORF">GPECTOR_1g406</name>
</gene>
<proteinExistence type="inferred from homology"/>
<dbReference type="OrthoDB" id="2396at2759"/>
<feature type="compositionally biased region" description="Low complexity" evidence="8">
    <location>
        <begin position="583"/>
        <end position="598"/>
    </location>
</feature>
<dbReference type="FunFam" id="1.10.510.10:FF:000098">
    <property type="entry name" value="Mitogen-activated protein kinase 1"/>
    <property type="match status" value="1"/>
</dbReference>
<dbReference type="InterPro" id="IPR050117">
    <property type="entry name" value="MAPK"/>
</dbReference>
<evidence type="ECO:0000259" key="9">
    <source>
        <dbReference type="PROSITE" id="PS50011"/>
    </source>
</evidence>
<dbReference type="EMBL" id="LSYV01000002">
    <property type="protein sequence ID" value="KXZ56454.1"/>
    <property type="molecule type" value="Genomic_DNA"/>
</dbReference>
<dbReference type="Proteomes" id="UP000075714">
    <property type="component" value="Unassembled WGS sequence"/>
</dbReference>
<dbReference type="SUPFAM" id="SSF56112">
    <property type="entry name" value="Protein kinase-like (PK-like)"/>
    <property type="match status" value="1"/>
</dbReference>
<feature type="compositionally biased region" description="Low complexity" evidence="8">
    <location>
        <begin position="605"/>
        <end position="615"/>
    </location>
</feature>
<protein>
    <recommendedName>
        <fullName evidence="9">Protein kinase domain-containing protein</fullName>
    </recommendedName>
</protein>
<dbReference type="InterPro" id="IPR003527">
    <property type="entry name" value="MAP_kinase_CS"/>
</dbReference>
<feature type="binding site" evidence="7">
    <location>
        <position position="35"/>
    </location>
    <ligand>
        <name>ATP</name>
        <dbReference type="ChEBI" id="CHEBI:30616"/>
    </ligand>
</feature>
<dbReference type="SMART" id="SM00220">
    <property type="entry name" value="S_TKc"/>
    <property type="match status" value="1"/>
</dbReference>
<keyword evidence="2" id="KW-0723">Serine/threonine-protein kinase</keyword>
<keyword evidence="5" id="KW-0418">Kinase</keyword>
<dbReference type="GO" id="GO:0004707">
    <property type="term" value="F:MAP kinase activity"/>
    <property type="evidence" value="ECO:0007669"/>
    <property type="project" value="InterPro"/>
</dbReference>
<keyword evidence="3" id="KW-0808">Transferase</keyword>
<evidence type="ECO:0000256" key="3">
    <source>
        <dbReference type="ARBA" id="ARBA00022679"/>
    </source>
</evidence>
<feature type="compositionally biased region" description="Low complexity" evidence="8">
    <location>
        <begin position="454"/>
        <end position="464"/>
    </location>
</feature>
<evidence type="ECO:0000313" key="10">
    <source>
        <dbReference type="EMBL" id="KXZ56454.1"/>
    </source>
</evidence>
<keyword evidence="4 7" id="KW-0547">Nucleotide-binding</keyword>
<keyword evidence="6 7" id="KW-0067">ATP-binding</keyword>
<dbReference type="InterPro" id="IPR000719">
    <property type="entry name" value="Prot_kinase_dom"/>
</dbReference>
<organism evidence="10 11">
    <name type="scientific">Gonium pectorale</name>
    <name type="common">Green alga</name>
    <dbReference type="NCBI Taxonomy" id="33097"/>
    <lineage>
        <taxon>Eukaryota</taxon>
        <taxon>Viridiplantae</taxon>
        <taxon>Chlorophyta</taxon>
        <taxon>core chlorophytes</taxon>
        <taxon>Chlorophyceae</taxon>
        <taxon>CS clade</taxon>
        <taxon>Chlamydomonadales</taxon>
        <taxon>Volvocaceae</taxon>
        <taxon>Gonium</taxon>
    </lineage>
</organism>
<dbReference type="GO" id="GO:0005524">
    <property type="term" value="F:ATP binding"/>
    <property type="evidence" value="ECO:0007669"/>
    <property type="project" value="UniProtKB-UniRule"/>
</dbReference>
<reference evidence="11" key="1">
    <citation type="journal article" date="2016" name="Nat. Commun.">
        <title>The Gonium pectorale genome demonstrates co-option of cell cycle regulation during the evolution of multicellularity.</title>
        <authorList>
            <person name="Hanschen E.R."/>
            <person name="Marriage T.N."/>
            <person name="Ferris P.J."/>
            <person name="Hamaji T."/>
            <person name="Toyoda A."/>
            <person name="Fujiyama A."/>
            <person name="Neme R."/>
            <person name="Noguchi H."/>
            <person name="Minakuchi Y."/>
            <person name="Suzuki M."/>
            <person name="Kawai-Toyooka H."/>
            <person name="Smith D.R."/>
            <person name="Sparks H."/>
            <person name="Anderson J."/>
            <person name="Bakaric R."/>
            <person name="Luria V."/>
            <person name="Karger A."/>
            <person name="Kirschner M.W."/>
            <person name="Durand P.M."/>
            <person name="Michod R.E."/>
            <person name="Nozaki H."/>
            <person name="Olson B.J."/>
        </authorList>
    </citation>
    <scope>NUCLEOTIDE SEQUENCE [LARGE SCALE GENOMIC DNA]</scope>
    <source>
        <strain evidence="11">NIES-2863</strain>
    </source>
</reference>
<dbReference type="InterPro" id="IPR011009">
    <property type="entry name" value="Kinase-like_dom_sf"/>
</dbReference>
<dbReference type="STRING" id="33097.A0A150H349"/>
<evidence type="ECO:0000256" key="2">
    <source>
        <dbReference type="ARBA" id="ARBA00022527"/>
    </source>
</evidence>
<feature type="compositionally biased region" description="Polar residues" evidence="8">
    <location>
        <begin position="426"/>
        <end position="438"/>
    </location>
</feature>
<evidence type="ECO:0000256" key="4">
    <source>
        <dbReference type="ARBA" id="ARBA00022741"/>
    </source>
</evidence>
<feature type="domain" description="Protein kinase" evidence="9">
    <location>
        <begin position="6"/>
        <end position="300"/>
    </location>
</feature>
<comment type="similarity">
    <text evidence="1">Belongs to the protein kinase superfamily. CMGC Ser/Thr protein kinase family. MAP kinase subfamily.</text>
</comment>
<dbReference type="AlphaFoldDB" id="A0A150H349"/>
<dbReference type="PROSITE" id="PS00107">
    <property type="entry name" value="PROTEIN_KINASE_ATP"/>
    <property type="match status" value="1"/>
</dbReference>
<dbReference type="PANTHER" id="PTHR24055">
    <property type="entry name" value="MITOGEN-ACTIVATED PROTEIN KINASE"/>
    <property type="match status" value="1"/>
</dbReference>
<feature type="region of interest" description="Disordered" evidence="8">
    <location>
        <begin position="583"/>
        <end position="624"/>
    </location>
</feature>
<evidence type="ECO:0000256" key="1">
    <source>
        <dbReference type="ARBA" id="ARBA00008832"/>
    </source>
</evidence>
<comment type="caution">
    <text evidence="10">The sequence shown here is derived from an EMBL/GenBank/DDBJ whole genome shotgun (WGS) entry which is preliminary data.</text>
</comment>
<evidence type="ECO:0000256" key="6">
    <source>
        <dbReference type="ARBA" id="ARBA00022840"/>
    </source>
</evidence>
<evidence type="ECO:0000256" key="7">
    <source>
        <dbReference type="PROSITE-ProRule" id="PRU10141"/>
    </source>
</evidence>
<feature type="region of interest" description="Disordered" evidence="8">
    <location>
        <begin position="424"/>
        <end position="488"/>
    </location>
</feature>
<dbReference type="PROSITE" id="PS01351">
    <property type="entry name" value="MAPK"/>
    <property type="match status" value="1"/>
</dbReference>